<feature type="compositionally biased region" description="Low complexity" evidence="1">
    <location>
        <begin position="16"/>
        <end position="28"/>
    </location>
</feature>
<protein>
    <submittedName>
        <fullName evidence="2">DNA polymerase IV</fullName>
        <ecNumber evidence="2">2.7.7.7</ecNumber>
    </submittedName>
</protein>
<keyword evidence="2" id="KW-0548">Nucleotidyltransferase</keyword>
<gene>
    <name evidence="2" type="ORF">AVDCRST_MAG66-3355</name>
</gene>
<sequence>QHRPGPRPHVRRRRPGAGPRRPAGEPAL</sequence>
<keyword evidence="2" id="KW-0808">Transferase</keyword>
<dbReference type="GO" id="GO:0003887">
    <property type="term" value="F:DNA-directed DNA polymerase activity"/>
    <property type="evidence" value="ECO:0007669"/>
    <property type="project" value="UniProtKB-EC"/>
</dbReference>
<evidence type="ECO:0000256" key="1">
    <source>
        <dbReference type="SAM" id="MobiDB-lite"/>
    </source>
</evidence>
<evidence type="ECO:0000313" key="2">
    <source>
        <dbReference type="EMBL" id="CAA9432150.1"/>
    </source>
</evidence>
<feature type="compositionally biased region" description="Basic residues" evidence="1">
    <location>
        <begin position="1"/>
        <end position="15"/>
    </location>
</feature>
<feature type="non-terminal residue" evidence="2">
    <location>
        <position position="28"/>
    </location>
</feature>
<name>A0A6J4Q3H8_9PSEU</name>
<organism evidence="2">
    <name type="scientific">uncultured Pseudonocardia sp</name>
    <dbReference type="NCBI Taxonomy" id="211455"/>
    <lineage>
        <taxon>Bacteria</taxon>
        <taxon>Bacillati</taxon>
        <taxon>Actinomycetota</taxon>
        <taxon>Actinomycetes</taxon>
        <taxon>Pseudonocardiales</taxon>
        <taxon>Pseudonocardiaceae</taxon>
        <taxon>Pseudonocardia</taxon>
        <taxon>environmental samples</taxon>
    </lineage>
</organism>
<feature type="non-terminal residue" evidence="2">
    <location>
        <position position="1"/>
    </location>
</feature>
<reference evidence="2" key="1">
    <citation type="submission" date="2020-02" db="EMBL/GenBank/DDBJ databases">
        <authorList>
            <person name="Meier V. D."/>
        </authorList>
    </citation>
    <scope>NUCLEOTIDE SEQUENCE</scope>
    <source>
        <strain evidence="2">AVDCRST_MAG66</strain>
    </source>
</reference>
<dbReference type="EMBL" id="CADCUS010000485">
    <property type="protein sequence ID" value="CAA9432150.1"/>
    <property type="molecule type" value="Genomic_DNA"/>
</dbReference>
<proteinExistence type="predicted"/>
<feature type="region of interest" description="Disordered" evidence="1">
    <location>
        <begin position="1"/>
        <end position="28"/>
    </location>
</feature>
<dbReference type="EC" id="2.7.7.7" evidence="2"/>
<accession>A0A6J4Q3H8</accession>
<dbReference type="AlphaFoldDB" id="A0A6J4Q3H8"/>